<dbReference type="RefSeq" id="XP_025464521.1">
    <property type="nucleotide sequence ID" value="XM_025614034.1"/>
</dbReference>
<dbReference type="PANTHER" id="PTHR11695">
    <property type="entry name" value="ALCOHOL DEHYDROGENASE RELATED"/>
    <property type="match status" value="1"/>
</dbReference>
<organism evidence="2 3">
    <name type="scientific">Aspergillus sclerotioniger CBS 115572</name>
    <dbReference type="NCBI Taxonomy" id="1450535"/>
    <lineage>
        <taxon>Eukaryota</taxon>
        <taxon>Fungi</taxon>
        <taxon>Dikarya</taxon>
        <taxon>Ascomycota</taxon>
        <taxon>Pezizomycotina</taxon>
        <taxon>Eurotiomycetes</taxon>
        <taxon>Eurotiomycetidae</taxon>
        <taxon>Eurotiales</taxon>
        <taxon>Aspergillaceae</taxon>
        <taxon>Aspergillus</taxon>
        <taxon>Aspergillus subgen. Circumdati</taxon>
    </lineage>
</organism>
<dbReference type="SMART" id="SM00829">
    <property type="entry name" value="PKS_ER"/>
    <property type="match status" value="1"/>
</dbReference>
<dbReference type="InterPro" id="IPR050700">
    <property type="entry name" value="YIM1/Zinc_Alcohol_DH_Fams"/>
</dbReference>
<dbReference type="CDD" id="cd05289">
    <property type="entry name" value="MDR_like_2"/>
    <property type="match status" value="1"/>
</dbReference>
<dbReference type="InterPro" id="IPR011032">
    <property type="entry name" value="GroES-like_sf"/>
</dbReference>
<dbReference type="InterPro" id="IPR036291">
    <property type="entry name" value="NAD(P)-bd_dom_sf"/>
</dbReference>
<feature type="domain" description="Enoyl reductase (ER)" evidence="1">
    <location>
        <begin position="16"/>
        <end position="322"/>
    </location>
</feature>
<dbReference type="Proteomes" id="UP000246702">
    <property type="component" value="Unassembled WGS sequence"/>
</dbReference>
<accession>A0A317VWP5</accession>
<dbReference type="OrthoDB" id="3509362at2759"/>
<dbReference type="Pfam" id="PF13602">
    <property type="entry name" value="ADH_zinc_N_2"/>
    <property type="match status" value="1"/>
</dbReference>
<dbReference type="GO" id="GO:0016491">
    <property type="term" value="F:oxidoreductase activity"/>
    <property type="evidence" value="ECO:0007669"/>
    <property type="project" value="InterPro"/>
</dbReference>
<sequence length="328" mass="35540">MASRTARTLIQPTAESNTEDLTLTSHVIPTPNLTKNEHLIQVHACSPCAGELHWPRNFPPPQPRDLIPCPDVSGTVVSAPPDSPFQPGAEVYARTNYIRPGNARDYTIATTDELALKPRGLSWVEAAAVPVSAETAWQILFIHAGVVSPDAEMDRILVTAASGGFGMWVVQVAARVLGVEVVGTCGSDNVELVRSMGAKEVVDYRATDLKVWVEQETGKRVDVVIDCVGGRALQDAWWAVKQGGTVLSIVQPPEGVCPRSEKGGVKDIFFVMQPSGKQLGMITELIEEGKCRGLVDSVWPLERFRPAFERLDTGHTCGKIVLDLALNQ</sequence>
<comment type="caution">
    <text evidence="2">The sequence shown here is derived from an EMBL/GenBank/DDBJ whole genome shotgun (WGS) entry which is preliminary data.</text>
</comment>
<keyword evidence="3" id="KW-1185">Reference proteome</keyword>
<dbReference type="EMBL" id="MSFK01000025">
    <property type="protein sequence ID" value="PWY78009.1"/>
    <property type="molecule type" value="Genomic_DNA"/>
</dbReference>
<evidence type="ECO:0000313" key="2">
    <source>
        <dbReference type="EMBL" id="PWY78009.1"/>
    </source>
</evidence>
<reference evidence="2 3" key="1">
    <citation type="submission" date="2016-12" db="EMBL/GenBank/DDBJ databases">
        <title>The genomes of Aspergillus section Nigri reveals drivers in fungal speciation.</title>
        <authorList>
            <consortium name="DOE Joint Genome Institute"/>
            <person name="Vesth T.C."/>
            <person name="Nybo J."/>
            <person name="Theobald S."/>
            <person name="Brandl J."/>
            <person name="Frisvad J.C."/>
            <person name="Nielsen K.F."/>
            <person name="Lyhne E.K."/>
            <person name="Kogle M.E."/>
            <person name="Kuo A."/>
            <person name="Riley R."/>
            <person name="Clum A."/>
            <person name="Nolan M."/>
            <person name="Lipzen A."/>
            <person name="Salamov A."/>
            <person name="Henrissat B."/>
            <person name="Wiebenga A."/>
            <person name="De Vries R.P."/>
            <person name="Grigoriev I.V."/>
            <person name="Mortensen U.H."/>
            <person name="Andersen M.R."/>
            <person name="Baker S.E."/>
        </authorList>
    </citation>
    <scope>NUCLEOTIDE SEQUENCE [LARGE SCALE GENOMIC DNA]</scope>
    <source>
        <strain evidence="2 3">CBS 115572</strain>
    </source>
</reference>
<dbReference type="STRING" id="1450535.A0A317VWP5"/>
<gene>
    <name evidence="2" type="ORF">BO94DRAFT_558890</name>
</gene>
<proteinExistence type="predicted"/>
<dbReference type="SUPFAM" id="SSF51735">
    <property type="entry name" value="NAD(P)-binding Rossmann-fold domains"/>
    <property type="match status" value="1"/>
</dbReference>
<name>A0A317VWP5_9EURO</name>
<dbReference type="Gene3D" id="3.90.180.10">
    <property type="entry name" value="Medium-chain alcohol dehydrogenases, catalytic domain"/>
    <property type="match status" value="1"/>
</dbReference>
<dbReference type="InterPro" id="IPR020843">
    <property type="entry name" value="ER"/>
</dbReference>
<dbReference type="GeneID" id="37116177"/>
<evidence type="ECO:0000313" key="3">
    <source>
        <dbReference type="Proteomes" id="UP000246702"/>
    </source>
</evidence>
<dbReference type="SUPFAM" id="SSF50129">
    <property type="entry name" value="GroES-like"/>
    <property type="match status" value="1"/>
</dbReference>
<evidence type="ECO:0000259" key="1">
    <source>
        <dbReference type="SMART" id="SM00829"/>
    </source>
</evidence>
<dbReference type="PANTHER" id="PTHR11695:SF647">
    <property type="entry name" value="ENOYL REDUCTASE (ER) DOMAIN-CONTAINING PROTEIN"/>
    <property type="match status" value="1"/>
</dbReference>
<dbReference type="AlphaFoldDB" id="A0A317VWP5"/>
<protein>
    <submittedName>
        <fullName evidence="2">NAD(P)-binding protein</fullName>
    </submittedName>
</protein>
<dbReference type="Gene3D" id="3.40.50.720">
    <property type="entry name" value="NAD(P)-binding Rossmann-like Domain"/>
    <property type="match status" value="1"/>
</dbReference>
<dbReference type="GO" id="GO:0005739">
    <property type="term" value="C:mitochondrion"/>
    <property type="evidence" value="ECO:0007669"/>
    <property type="project" value="TreeGrafter"/>
</dbReference>